<evidence type="ECO:0000313" key="5">
    <source>
        <dbReference type="Proteomes" id="UP000704611"/>
    </source>
</evidence>
<organism evidence="4 5">
    <name type="scientific">Arsukibacterium indicum</name>
    <dbReference type="NCBI Taxonomy" id="2848612"/>
    <lineage>
        <taxon>Bacteria</taxon>
        <taxon>Pseudomonadati</taxon>
        <taxon>Pseudomonadota</taxon>
        <taxon>Gammaproteobacteria</taxon>
        <taxon>Chromatiales</taxon>
        <taxon>Chromatiaceae</taxon>
        <taxon>Arsukibacterium</taxon>
    </lineage>
</organism>
<gene>
    <name evidence="4" type="ORF">KQY15_02260</name>
</gene>
<dbReference type="RefSeq" id="WP_217666812.1">
    <property type="nucleotide sequence ID" value="NZ_JAHRID010000001.1"/>
</dbReference>
<dbReference type="EMBL" id="JAHRID010000001">
    <property type="protein sequence ID" value="MBV2127921.1"/>
    <property type="molecule type" value="Genomic_DNA"/>
</dbReference>
<proteinExistence type="predicted"/>
<keyword evidence="1" id="KW-0175">Coiled coil</keyword>
<feature type="chain" id="PRO_5045561718" evidence="2">
    <location>
        <begin position="18"/>
        <end position="159"/>
    </location>
</feature>
<comment type="caution">
    <text evidence="4">The sequence shown here is derived from an EMBL/GenBank/DDBJ whole genome shotgun (WGS) entry which is preliminary data.</text>
</comment>
<feature type="coiled-coil region" evidence="1">
    <location>
        <begin position="79"/>
        <end position="106"/>
    </location>
</feature>
<evidence type="ECO:0000259" key="3">
    <source>
        <dbReference type="Pfam" id="PF13511"/>
    </source>
</evidence>
<protein>
    <submittedName>
        <fullName evidence="4">DUF4124 domain-containing protein</fullName>
    </submittedName>
</protein>
<sequence length="159" mass="17496">MKYLLASALLLAFTAQAQVYKCESNGQTTYSQVPCGDDAEAVTIDVVNPASADAAAPAQNAATIKASETLDRIGVNIKKRDLDAKIKRLERQAERQARQRDAEVAKINSEKGRYVQNLYGVLHEDKINSAIVAATTIWNTRIDATNQELEKARAEYNKL</sequence>
<evidence type="ECO:0000256" key="2">
    <source>
        <dbReference type="SAM" id="SignalP"/>
    </source>
</evidence>
<keyword evidence="2" id="KW-0732">Signal</keyword>
<feature type="signal peptide" evidence="2">
    <location>
        <begin position="1"/>
        <end position="17"/>
    </location>
</feature>
<dbReference type="InterPro" id="IPR025392">
    <property type="entry name" value="DUF4124"/>
</dbReference>
<reference evidence="4 5" key="1">
    <citation type="submission" date="2021-06" db="EMBL/GenBank/DDBJ databases">
        <title>Rheinheimera indica sp. nov., isolated from deep-sea sediment.</title>
        <authorList>
            <person name="Wang Z."/>
            <person name="Zhang X.-Y."/>
        </authorList>
    </citation>
    <scope>NUCLEOTIDE SEQUENCE [LARGE SCALE GENOMIC DNA]</scope>
    <source>
        <strain evidence="4 5">SM2107</strain>
    </source>
</reference>
<evidence type="ECO:0000256" key="1">
    <source>
        <dbReference type="SAM" id="Coils"/>
    </source>
</evidence>
<accession>A0ABS6MGG9</accession>
<keyword evidence="5" id="KW-1185">Reference proteome</keyword>
<dbReference type="Proteomes" id="UP000704611">
    <property type="component" value="Unassembled WGS sequence"/>
</dbReference>
<evidence type="ECO:0000313" key="4">
    <source>
        <dbReference type="EMBL" id="MBV2127921.1"/>
    </source>
</evidence>
<feature type="domain" description="DUF4124" evidence="3">
    <location>
        <begin position="7"/>
        <end position="59"/>
    </location>
</feature>
<dbReference type="Pfam" id="PF13511">
    <property type="entry name" value="DUF4124"/>
    <property type="match status" value="1"/>
</dbReference>
<name>A0ABS6MGG9_9GAMM</name>